<accession>A0A0C3BSU3</accession>
<sequence>MSTPVPHLCVICKKKPRHGTFPYCGKTCASKAVTLCNNCYAKNKFPPFDYCGKTCAATANAKAANNNNAPIQAPLGVAGPQIAANANTNGSSKNLPPKPYVAQAPPAPLYPSPLPLPSAPLGTKYTNPNIPPDPANAVTSTVLQTVQRVFSGGSQQQTLPPKAQPFGQANGRGQYGQAPVGPPHDCLIPGCGKPVHVDENGIPASDYCSQRHREQAVNSGMVSPCIMCLSLPQGDIDHFCSRLCREEALSKPT</sequence>
<dbReference type="AlphaFoldDB" id="A0A0C3BSU3"/>
<reference evidence="2" key="2">
    <citation type="submission" date="2015-01" db="EMBL/GenBank/DDBJ databases">
        <title>Evolutionary Origins and Diversification of the Mycorrhizal Mutualists.</title>
        <authorList>
            <consortium name="DOE Joint Genome Institute"/>
            <consortium name="Mycorrhizal Genomics Consortium"/>
            <person name="Kohler A."/>
            <person name="Kuo A."/>
            <person name="Nagy L.G."/>
            <person name="Floudas D."/>
            <person name="Copeland A."/>
            <person name="Barry K.W."/>
            <person name="Cichocki N."/>
            <person name="Veneault-Fourrey C."/>
            <person name="LaButti K."/>
            <person name="Lindquist E.A."/>
            <person name="Lipzen A."/>
            <person name="Lundell T."/>
            <person name="Morin E."/>
            <person name="Murat C."/>
            <person name="Riley R."/>
            <person name="Ohm R."/>
            <person name="Sun H."/>
            <person name="Tunlid A."/>
            <person name="Henrissat B."/>
            <person name="Grigoriev I.V."/>
            <person name="Hibbett D.S."/>
            <person name="Martin F."/>
        </authorList>
    </citation>
    <scope>NUCLEOTIDE SEQUENCE [LARGE SCALE GENOMIC DNA]</scope>
    <source>
        <strain evidence="2">F 1598</strain>
    </source>
</reference>
<keyword evidence="2" id="KW-1185">Reference proteome</keyword>
<dbReference type="HOGENOM" id="CLU_061596_0_0_1"/>
<protein>
    <submittedName>
        <fullName evidence="1">Uncharacterized protein</fullName>
    </submittedName>
</protein>
<organism evidence="1 2">
    <name type="scientific">Piloderma croceum (strain F 1598)</name>
    <dbReference type="NCBI Taxonomy" id="765440"/>
    <lineage>
        <taxon>Eukaryota</taxon>
        <taxon>Fungi</taxon>
        <taxon>Dikarya</taxon>
        <taxon>Basidiomycota</taxon>
        <taxon>Agaricomycotina</taxon>
        <taxon>Agaricomycetes</taxon>
        <taxon>Agaricomycetidae</taxon>
        <taxon>Atheliales</taxon>
        <taxon>Atheliaceae</taxon>
        <taxon>Piloderma</taxon>
    </lineage>
</organism>
<dbReference type="Proteomes" id="UP000054166">
    <property type="component" value="Unassembled WGS sequence"/>
</dbReference>
<evidence type="ECO:0000313" key="1">
    <source>
        <dbReference type="EMBL" id="KIM80427.1"/>
    </source>
</evidence>
<name>A0A0C3BSU3_PILCF</name>
<reference evidence="1 2" key="1">
    <citation type="submission" date="2014-04" db="EMBL/GenBank/DDBJ databases">
        <authorList>
            <consortium name="DOE Joint Genome Institute"/>
            <person name="Kuo A."/>
            <person name="Tarkka M."/>
            <person name="Buscot F."/>
            <person name="Kohler A."/>
            <person name="Nagy L.G."/>
            <person name="Floudas D."/>
            <person name="Copeland A."/>
            <person name="Barry K.W."/>
            <person name="Cichocki N."/>
            <person name="Veneault-Fourrey C."/>
            <person name="LaButti K."/>
            <person name="Lindquist E.A."/>
            <person name="Lipzen A."/>
            <person name="Lundell T."/>
            <person name="Morin E."/>
            <person name="Murat C."/>
            <person name="Sun H."/>
            <person name="Tunlid A."/>
            <person name="Henrissat B."/>
            <person name="Grigoriev I.V."/>
            <person name="Hibbett D.S."/>
            <person name="Martin F."/>
            <person name="Nordberg H.P."/>
            <person name="Cantor M.N."/>
            <person name="Hua S.X."/>
        </authorList>
    </citation>
    <scope>NUCLEOTIDE SEQUENCE [LARGE SCALE GENOMIC DNA]</scope>
    <source>
        <strain evidence="1 2">F 1598</strain>
    </source>
</reference>
<evidence type="ECO:0000313" key="2">
    <source>
        <dbReference type="Proteomes" id="UP000054166"/>
    </source>
</evidence>
<dbReference type="InParanoid" id="A0A0C3BSU3"/>
<dbReference type="STRING" id="765440.A0A0C3BSU3"/>
<gene>
    <name evidence="1" type="ORF">PILCRDRAFT_822558</name>
</gene>
<dbReference type="OrthoDB" id="3171385at2759"/>
<dbReference type="EMBL" id="KN833004">
    <property type="protein sequence ID" value="KIM80427.1"/>
    <property type="molecule type" value="Genomic_DNA"/>
</dbReference>
<proteinExistence type="predicted"/>